<comment type="caution">
    <text evidence="2">The sequence shown here is derived from an EMBL/GenBank/DDBJ whole genome shotgun (WGS) entry which is preliminary data.</text>
</comment>
<dbReference type="Proteomes" id="UP001175228">
    <property type="component" value="Unassembled WGS sequence"/>
</dbReference>
<evidence type="ECO:0000259" key="1">
    <source>
        <dbReference type="Pfam" id="PF06985"/>
    </source>
</evidence>
<feature type="domain" description="Heterokaryon incompatibility" evidence="1">
    <location>
        <begin position="214"/>
        <end position="304"/>
    </location>
</feature>
<keyword evidence="3" id="KW-1185">Reference proteome</keyword>
<sequence>MELMVAWRRRHFDYVFPKTKNDLMLKRHENVLRPARVENGNEETGVRSPKIEYDPFYGWKSGFKIHGILDTNEPDEVLVHLRPLDHVHESRKPMILPSLADTPCVDLGVDGLLKQLNTVLCTEYPLTSSLSYLLKSYITKRYDFGMAYAHLRPLWHENFLKKNLRKREVLDREMREEALADNIIVSRFVPPRRVWDLDSNRVVPWWVACQNPWAVSHAWKDEKDRKSVLTPVNGYQWPVPIPKDTSLDQIRNELLAFGAEYVWLDVLCLRQIGGDEEDERAAEWAIDVPSIGRVYEMAERVVYYFCGLGRPFTANERDLESDRSWFRRAWTLQEVNKHPIIGGTILDNAMVYEMMPAKFREQLLSLEKIARRISKQTDIFSILSHMRDRVATKPIDKIAGLAYFLRPIIIPAYYEAQSEEDAWTALVNVITHDYKAPMLFLYPEPGNGNEIWRPSWDQVMNGRLPYYDPELLYDPVTWDQETKTHLYDALVIESALVRRLDRKGRQGMSRRGELIIRDKFTGKDHRFMIVATHQYPIAEGWYTIFSSRNVGLDSEDSRYWVCGQTISGPNKVFRKVSVFQMPYFVDADRLRTLRITKMSRIVLG</sequence>
<evidence type="ECO:0000313" key="3">
    <source>
        <dbReference type="Proteomes" id="UP001175228"/>
    </source>
</evidence>
<gene>
    <name evidence="2" type="ORF">EDD18DRAFT_1275151</name>
</gene>
<proteinExistence type="predicted"/>
<protein>
    <recommendedName>
        <fullName evidence="1">Heterokaryon incompatibility domain-containing protein</fullName>
    </recommendedName>
</protein>
<accession>A0AA39V084</accession>
<dbReference type="AlphaFoldDB" id="A0AA39V084"/>
<dbReference type="PANTHER" id="PTHR24148">
    <property type="entry name" value="ANKYRIN REPEAT DOMAIN-CONTAINING PROTEIN 39 HOMOLOG-RELATED"/>
    <property type="match status" value="1"/>
</dbReference>
<dbReference type="InterPro" id="IPR052895">
    <property type="entry name" value="HetReg/Transcr_Mod"/>
</dbReference>
<dbReference type="EMBL" id="JAUEPU010000002">
    <property type="protein sequence ID" value="KAK0505589.1"/>
    <property type="molecule type" value="Genomic_DNA"/>
</dbReference>
<dbReference type="Pfam" id="PF06985">
    <property type="entry name" value="HET"/>
    <property type="match status" value="1"/>
</dbReference>
<dbReference type="InterPro" id="IPR010730">
    <property type="entry name" value="HET"/>
</dbReference>
<reference evidence="2" key="1">
    <citation type="submission" date="2023-06" db="EMBL/GenBank/DDBJ databases">
        <authorList>
            <consortium name="Lawrence Berkeley National Laboratory"/>
            <person name="Ahrendt S."/>
            <person name="Sahu N."/>
            <person name="Indic B."/>
            <person name="Wong-Bajracharya J."/>
            <person name="Merenyi Z."/>
            <person name="Ke H.-M."/>
            <person name="Monk M."/>
            <person name="Kocsube S."/>
            <person name="Drula E."/>
            <person name="Lipzen A."/>
            <person name="Balint B."/>
            <person name="Henrissat B."/>
            <person name="Andreopoulos B."/>
            <person name="Martin F.M."/>
            <person name="Harder C.B."/>
            <person name="Rigling D."/>
            <person name="Ford K.L."/>
            <person name="Foster G.D."/>
            <person name="Pangilinan J."/>
            <person name="Papanicolaou A."/>
            <person name="Barry K."/>
            <person name="LaButti K."/>
            <person name="Viragh M."/>
            <person name="Koriabine M."/>
            <person name="Yan M."/>
            <person name="Riley R."/>
            <person name="Champramary S."/>
            <person name="Plett K.L."/>
            <person name="Tsai I.J."/>
            <person name="Slot J."/>
            <person name="Sipos G."/>
            <person name="Plett J."/>
            <person name="Nagy L.G."/>
            <person name="Grigoriev I.V."/>
        </authorList>
    </citation>
    <scope>NUCLEOTIDE SEQUENCE</scope>
    <source>
        <strain evidence="2">HWK02</strain>
    </source>
</reference>
<dbReference type="PANTHER" id="PTHR24148:SF64">
    <property type="entry name" value="HETEROKARYON INCOMPATIBILITY DOMAIN-CONTAINING PROTEIN"/>
    <property type="match status" value="1"/>
</dbReference>
<evidence type="ECO:0000313" key="2">
    <source>
        <dbReference type="EMBL" id="KAK0505589.1"/>
    </source>
</evidence>
<name>A0AA39V084_9AGAR</name>
<organism evidence="2 3">
    <name type="scientific">Armillaria luteobubalina</name>
    <dbReference type="NCBI Taxonomy" id="153913"/>
    <lineage>
        <taxon>Eukaryota</taxon>
        <taxon>Fungi</taxon>
        <taxon>Dikarya</taxon>
        <taxon>Basidiomycota</taxon>
        <taxon>Agaricomycotina</taxon>
        <taxon>Agaricomycetes</taxon>
        <taxon>Agaricomycetidae</taxon>
        <taxon>Agaricales</taxon>
        <taxon>Marasmiineae</taxon>
        <taxon>Physalacriaceae</taxon>
        <taxon>Armillaria</taxon>
    </lineage>
</organism>